<dbReference type="InterPro" id="IPR009075">
    <property type="entry name" value="AcylCo_DH/oxidase_C"/>
</dbReference>
<dbReference type="Gene3D" id="1.20.140.10">
    <property type="entry name" value="Butyryl-CoA Dehydrogenase, subunit A, domain 3"/>
    <property type="match status" value="1"/>
</dbReference>
<feature type="domain" description="Acyl-CoA dehydrogenase/oxidase C-terminal" evidence="7">
    <location>
        <begin position="227"/>
        <end position="374"/>
    </location>
</feature>
<comment type="similarity">
    <text evidence="2 5">Belongs to the acyl-CoA dehydrogenase family.</text>
</comment>
<evidence type="ECO:0000256" key="1">
    <source>
        <dbReference type="ARBA" id="ARBA00001974"/>
    </source>
</evidence>
<dbReference type="InterPro" id="IPR009100">
    <property type="entry name" value="AcylCoA_DH/oxidase_NM_dom_sf"/>
</dbReference>
<organism evidence="10 11">
    <name type="scientific">Streptomyces kronopolitis</name>
    <dbReference type="NCBI Taxonomy" id="1612435"/>
    <lineage>
        <taxon>Bacteria</taxon>
        <taxon>Bacillati</taxon>
        <taxon>Actinomycetota</taxon>
        <taxon>Actinomycetes</taxon>
        <taxon>Kitasatosporales</taxon>
        <taxon>Streptomycetaceae</taxon>
        <taxon>Streptomyces</taxon>
    </lineage>
</organism>
<dbReference type="Gene3D" id="2.40.110.10">
    <property type="entry name" value="Butyryl-CoA Dehydrogenase, subunit A, domain 2"/>
    <property type="match status" value="1"/>
</dbReference>
<dbReference type="Pfam" id="PF02770">
    <property type="entry name" value="Acyl-CoA_dh_M"/>
    <property type="match status" value="1"/>
</dbReference>
<comment type="caution">
    <text evidence="10">The sequence shown here is derived from an EMBL/GenBank/DDBJ whole genome shotgun (WGS) entry which is preliminary data.</text>
</comment>
<dbReference type="InterPro" id="IPR013786">
    <property type="entry name" value="AcylCoA_DH/ox_N"/>
</dbReference>
<dbReference type="InterPro" id="IPR046373">
    <property type="entry name" value="Acyl-CoA_Oxase/DH_mid-dom_sf"/>
</dbReference>
<accession>A0ABQ2IWL9</accession>
<dbReference type="Pfam" id="PF00441">
    <property type="entry name" value="Acyl-CoA_dh_1"/>
    <property type="match status" value="1"/>
</dbReference>
<sequence>MHGYFTDQRHEALRSRVRDFAEREVRPRIAEMEENRSVCRDLSRLIARQGWIGATVHRAYGGMGAGHVAKTLIIEELSRVSAAMGAMVQASQLGVAKIVHFGSEEQKKTWLPAIASGDCLPTIAVTEPQSGSHVLGMASTAVRDGDDYLLNGRKIYVGNSHVGDLHGVVVRTGEGSRGLSAFLVESDSPGFRVGEQRPAMGLHGFSFGELFFDNCRVPAANLLGREGDGLSVAYSSSVLYGRPNLTAVSLGIHQAVLEETTAFCAERQRYGKPLADLSTVKLKLGRIQSRLLLARLSAYHAVHLLDQGQPCDAELMNAKLVNVESALESARDAMDIHAGCGLFTDRPIERFLRDAHHIFAPAGTSDIQLLRLGELALGRAHGEWSRRLADLLRLEPSEWPEDEPAADPAPLVPGEDAAATVPVQRTGESPRQPWCTGRT</sequence>
<evidence type="ECO:0000256" key="3">
    <source>
        <dbReference type="ARBA" id="ARBA00022630"/>
    </source>
</evidence>
<dbReference type="RefSeq" id="WP_189095769.1">
    <property type="nucleotide sequence ID" value="NZ_BMND01000002.1"/>
</dbReference>
<evidence type="ECO:0000313" key="10">
    <source>
        <dbReference type="EMBL" id="GGN33265.1"/>
    </source>
</evidence>
<dbReference type="SUPFAM" id="SSF56645">
    <property type="entry name" value="Acyl-CoA dehydrogenase NM domain-like"/>
    <property type="match status" value="1"/>
</dbReference>
<evidence type="ECO:0000256" key="4">
    <source>
        <dbReference type="ARBA" id="ARBA00022827"/>
    </source>
</evidence>
<keyword evidence="4 5" id="KW-0274">FAD</keyword>
<gene>
    <name evidence="10" type="ORF">GCM10012285_04160</name>
</gene>
<dbReference type="EMBL" id="BMND01000002">
    <property type="protein sequence ID" value="GGN33265.1"/>
    <property type="molecule type" value="Genomic_DNA"/>
</dbReference>
<dbReference type="Gene3D" id="1.10.540.10">
    <property type="entry name" value="Acyl-CoA dehydrogenase/oxidase, N-terminal domain"/>
    <property type="match status" value="1"/>
</dbReference>
<evidence type="ECO:0000259" key="7">
    <source>
        <dbReference type="Pfam" id="PF00441"/>
    </source>
</evidence>
<dbReference type="Pfam" id="PF02771">
    <property type="entry name" value="Acyl-CoA_dh_N"/>
    <property type="match status" value="1"/>
</dbReference>
<evidence type="ECO:0000259" key="9">
    <source>
        <dbReference type="Pfam" id="PF02771"/>
    </source>
</evidence>
<keyword evidence="11" id="KW-1185">Reference proteome</keyword>
<keyword evidence="5" id="KW-0560">Oxidoreductase</keyword>
<dbReference type="PANTHER" id="PTHR43884:SF12">
    <property type="entry name" value="ISOVALERYL-COA DEHYDROGENASE, MITOCHONDRIAL-RELATED"/>
    <property type="match status" value="1"/>
</dbReference>
<feature type="region of interest" description="Disordered" evidence="6">
    <location>
        <begin position="399"/>
        <end position="439"/>
    </location>
</feature>
<evidence type="ECO:0000256" key="6">
    <source>
        <dbReference type="SAM" id="MobiDB-lite"/>
    </source>
</evidence>
<keyword evidence="3 5" id="KW-0285">Flavoprotein</keyword>
<evidence type="ECO:0000259" key="8">
    <source>
        <dbReference type="Pfam" id="PF02770"/>
    </source>
</evidence>
<dbReference type="PANTHER" id="PTHR43884">
    <property type="entry name" value="ACYL-COA DEHYDROGENASE"/>
    <property type="match status" value="1"/>
</dbReference>
<dbReference type="InterPro" id="IPR006091">
    <property type="entry name" value="Acyl-CoA_Oxase/DH_mid-dom"/>
</dbReference>
<dbReference type="GeneID" id="301546312"/>
<comment type="cofactor">
    <cofactor evidence="1 5">
        <name>FAD</name>
        <dbReference type="ChEBI" id="CHEBI:57692"/>
    </cofactor>
</comment>
<protein>
    <submittedName>
        <fullName evidence="10">Acyl-CoA dehydrogenase</fullName>
    </submittedName>
</protein>
<dbReference type="SUPFAM" id="SSF47203">
    <property type="entry name" value="Acyl-CoA dehydrogenase C-terminal domain-like"/>
    <property type="match status" value="1"/>
</dbReference>
<evidence type="ECO:0000256" key="2">
    <source>
        <dbReference type="ARBA" id="ARBA00009347"/>
    </source>
</evidence>
<proteinExistence type="inferred from homology"/>
<evidence type="ECO:0000313" key="11">
    <source>
        <dbReference type="Proteomes" id="UP000600080"/>
    </source>
</evidence>
<dbReference type="InterPro" id="IPR037069">
    <property type="entry name" value="AcylCoA_DH/ox_N_sf"/>
</dbReference>
<name>A0ABQ2IWL9_9ACTN</name>
<dbReference type="InterPro" id="IPR036250">
    <property type="entry name" value="AcylCo_DH-like_C"/>
</dbReference>
<reference evidence="11" key="1">
    <citation type="journal article" date="2019" name="Int. J. Syst. Evol. Microbiol.">
        <title>The Global Catalogue of Microorganisms (GCM) 10K type strain sequencing project: providing services to taxonomists for standard genome sequencing and annotation.</title>
        <authorList>
            <consortium name="The Broad Institute Genomics Platform"/>
            <consortium name="The Broad Institute Genome Sequencing Center for Infectious Disease"/>
            <person name="Wu L."/>
            <person name="Ma J."/>
        </authorList>
    </citation>
    <scope>NUCLEOTIDE SEQUENCE [LARGE SCALE GENOMIC DNA]</scope>
    <source>
        <strain evidence="11">CGMCC 4.7323</strain>
    </source>
</reference>
<dbReference type="Proteomes" id="UP000600080">
    <property type="component" value="Unassembled WGS sequence"/>
</dbReference>
<feature type="domain" description="Acyl-CoA dehydrogenase/oxidase N-terminal" evidence="9">
    <location>
        <begin position="8"/>
        <end position="118"/>
    </location>
</feature>
<feature type="domain" description="Acyl-CoA oxidase/dehydrogenase middle" evidence="8">
    <location>
        <begin position="123"/>
        <end position="215"/>
    </location>
</feature>
<evidence type="ECO:0000256" key="5">
    <source>
        <dbReference type="RuleBase" id="RU362125"/>
    </source>
</evidence>